<keyword evidence="9" id="KW-0750">Starch biosynthesis</keyword>
<dbReference type="Pfam" id="PF00483">
    <property type="entry name" value="NTP_transferase"/>
    <property type="match status" value="1"/>
</dbReference>
<protein>
    <recommendedName>
        <fullName evidence="3 9">Glucose-1-phosphate adenylyltransferase</fullName>
        <ecNumber evidence="3 9">2.7.7.27</ecNumber>
    </recommendedName>
    <alternativeName>
        <fullName evidence="9">ADP-glucose pyrophosphorylase</fullName>
    </alternativeName>
</protein>
<evidence type="ECO:0000313" key="12">
    <source>
        <dbReference type="EMBL" id="SZX76633.1"/>
    </source>
</evidence>
<feature type="domain" description="Nucleotidyl transferase" evidence="10">
    <location>
        <begin position="42"/>
        <end position="322"/>
    </location>
</feature>
<keyword evidence="9" id="KW-0934">Plastid</keyword>
<dbReference type="GO" id="GO:0005524">
    <property type="term" value="F:ATP binding"/>
    <property type="evidence" value="ECO:0007669"/>
    <property type="project" value="UniProtKB-KW"/>
</dbReference>
<evidence type="ECO:0000256" key="9">
    <source>
        <dbReference type="RuleBase" id="RU362093"/>
    </source>
</evidence>
<dbReference type="Gene3D" id="2.160.10.10">
    <property type="entry name" value="Hexapeptide repeat proteins"/>
    <property type="match status" value="1"/>
</dbReference>
<evidence type="ECO:0000259" key="10">
    <source>
        <dbReference type="Pfam" id="PF00483"/>
    </source>
</evidence>
<evidence type="ECO:0000256" key="5">
    <source>
        <dbReference type="ARBA" id="ARBA00022679"/>
    </source>
</evidence>
<dbReference type="GO" id="GO:0009507">
    <property type="term" value="C:chloroplast"/>
    <property type="evidence" value="ECO:0007669"/>
    <property type="project" value="UniProtKB-SubCell"/>
</dbReference>
<comment type="subunit">
    <text evidence="9">Heterotetramer.</text>
</comment>
<dbReference type="EMBL" id="FNXT01001263">
    <property type="protein sequence ID" value="SZX76633.1"/>
    <property type="molecule type" value="Genomic_DNA"/>
</dbReference>
<dbReference type="NCBIfam" id="NF002772">
    <property type="entry name" value="PRK02862.1"/>
    <property type="match status" value="1"/>
</dbReference>
<sequence length="477" mass="52439">MRVGAKIQRPTSRNNMTIMNVLEKPTIQYTETSRAKSSSVLAIILGGGAGTRLYPLTKQRAKPAVPIGGAYRLIDVPMSNCINSGISKIYILTQFNSTSLNRHLARTYNMGSGVRFGGEGFVEVLAATQTPTDKEWFQGTADAVRQYAWLLTDTKNRGIEDVVILSGDHLYRMDYMQFVDYHRSSNADITIGCIAYDETRASDFGLMKIDDNRRVLSFAEKPKGDALKAMKVDTTVLGLSKEEAEAKPFIASMGIYVFKKGVLADMLKEDKTGGKKFMDFGGEIIPFAAANNIKVNAYLFDGFWEDIGTIKSFFEENLKLAQQSAPFEFYDPASPIYTSPRFLPPAKIEEDCQVEEAIISHGCTVKRSVIKNAVVGLRSHIEEGCTLHNTLLIGADYYESEEQRAKVVADGGVPLGIGAGSSIKNCIVDKNARIGKNVVIENKGGLDELDKQEDGYMIRSGIVVILRNATIKDGTTI</sequence>
<evidence type="ECO:0000256" key="3">
    <source>
        <dbReference type="ARBA" id="ARBA00012460"/>
    </source>
</evidence>
<reference evidence="12 13" key="1">
    <citation type="submission" date="2016-10" db="EMBL/GenBank/DDBJ databases">
        <authorList>
            <person name="Cai Z."/>
        </authorList>
    </citation>
    <scope>NUCLEOTIDE SEQUENCE [LARGE SCALE GENOMIC DNA]</scope>
</reference>
<evidence type="ECO:0000256" key="6">
    <source>
        <dbReference type="ARBA" id="ARBA00022695"/>
    </source>
</evidence>
<comment type="catalytic activity">
    <reaction evidence="1 9">
        <text>alpha-D-glucose 1-phosphate + ATP + H(+) = ADP-alpha-D-glucose + diphosphate</text>
        <dbReference type="Rhea" id="RHEA:12120"/>
        <dbReference type="ChEBI" id="CHEBI:15378"/>
        <dbReference type="ChEBI" id="CHEBI:30616"/>
        <dbReference type="ChEBI" id="CHEBI:33019"/>
        <dbReference type="ChEBI" id="CHEBI:57498"/>
        <dbReference type="ChEBI" id="CHEBI:58601"/>
        <dbReference type="EC" id="2.7.7.27"/>
    </reaction>
</comment>
<keyword evidence="5 9" id="KW-0808">Transferase</keyword>
<evidence type="ECO:0000256" key="1">
    <source>
        <dbReference type="ARBA" id="ARBA00000956"/>
    </source>
</evidence>
<dbReference type="UniPathway" id="UPA00152"/>
<dbReference type="STRING" id="3088.A0A383WH74"/>
<keyword evidence="9" id="KW-0150">Chloroplast</keyword>
<dbReference type="GO" id="GO:0019252">
    <property type="term" value="P:starch biosynthetic process"/>
    <property type="evidence" value="ECO:0007669"/>
    <property type="project" value="UniProtKB-UniPathway"/>
</dbReference>
<dbReference type="InterPro" id="IPR005835">
    <property type="entry name" value="NTP_transferase_dom"/>
</dbReference>
<proteinExistence type="inferred from homology"/>
<evidence type="ECO:0000313" key="11">
    <source>
        <dbReference type="EMBL" id="SZX71894.1"/>
    </source>
</evidence>
<dbReference type="Proteomes" id="UP000256970">
    <property type="component" value="Unassembled WGS sequence"/>
</dbReference>
<organism evidence="12 13">
    <name type="scientific">Tetradesmus obliquus</name>
    <name type="common">Green alga</name>
    <name type="synonym">Acutodesmus obliquus</name>
    <dbReference type="NCBI Taxonomy" id="3088"/>
    <lineage>
        <taxon>Eukaryota</taxon>
        <taxon>Viridiplantae</taxon>
        <taxon>Chlorophyta</taxon>
        <taxon>core chlorophytes</taxon>
        <taxon>Chlorophyceae</taxon>
        <taxon>CS clade</taxon>
        <taxon>Sphaeropleales</taxon>
        <taxon>Scenedesmaceae</taxon>
        <taxon>Tetradesmus</taxon>
    </lineage>
</organism>
<dbReference type="CDD" id="cd02508">
    <property type="entry name" value="ADP_Glucose_PP"/>
    <property type="match status" value="1"/>
</dbReference>
<comment type="subcellular location">
    <subcellularLocation>
        <location evidence="9">Plastid</location>
        <location evidence="9">Chloroplast</location>
    </subcellularLocation>
</comment>
<keyword evidence="6 9" id="KW-0548">Nucleotidyltransferase</keyword>
<dbReference type="GO" id="GO:0005978">
    <property type="term" value="P:glycogen biosynthetic process"/>
    <property type="evidence" value="ECO:0007669"/>
    <property type="project" value="InterPro"/>
</dbReference>
<dbReference type="PANTHER" id="PTHR43523:SF12">
    <property type="entry name" value="GLUCOSE-1-PHOSPHATE ADENYLYLTRANSFERASE LARGE SUBUNIT 1, CHLOROPLASTIC-RELATED"/>
    <property type="match status" value="1"/>
</dbReference>
<evidence type="ECO:0000256" key="2">
    <source>
        <dbReference type="ARBA" id="ARBA00010443"/>
    </source>
</evidence>
<dbReference type="NCBIfam" id="TIGR02091">
    <property type="entry name" value="glgC"/>
    <property type="match status" value="1"/>
</dbReference>
<dbReference type="Pfam" id="PF25247">
    <property type="entry name" value="LbH_GLGC"/>
    <property type="match status" value="1"/>
</dbReference>
<dbReference type="AlphaFoldDB" id="A0A383WH74"/>
<comment type="function">
    <text evidence="9">This protein plays a role in synthesis of starch. It catalyzes the synthesis of the activated glycosyl donor, ADP-glucose from Glc-1-P and ATP.</text>
</comment>
<keyword evidence="13" id="KW-1185">Reference proteome</keyword>
<evidence type="ECO:0000256" key="4">
    <source>
        <dbReference type="ARBA" id="ARBA00022533"/>
    </source>
</evidence>
<comment type="pathway">
    <text evidence="9">Glycan biosynthesis; starch biosynthesis.</text>
</comment>
<comment type="similarity">
    <text evidence="2 9">Belongs to the bacterial/plant glucose-1-phosphate adenylyltransferase family.</text>
</comment>
<keyword evidence="4" id="KW-0021">Allosteric enzyme</keyword>
<dbReference type="EMBL" id="FNXT01001087">
    <property type="protein sequence ID" value="SZX71894.1"/>
    <property type="molecule type" value="Genomic_DNA"/>
</dbReference>
<keyword evidence="7 9" id="KW-0547">Nucleotide-binding</keyword>
<accession>A0A383WH74</accession>
<evidence type="ECO:0000256" key="7">
    <source>
        <dbReference type="ARBA" id="ARBA00022741"/>
    </source>
</evidence>
<keyword evidence="8 9" id="KW-0067">ATP-binding</keyword>
<dbReference type="Gene3D" id="3.90.550.10">
    <property type="entry name" value="Spore Coat Polysaccharide Biosynthesis Protein SpsA, Chain A"/>
    <property type="match status" value="1"/>
</dbReference>
<dbReference type="InterPro" id="IPR011831">
    <property type="entry name" value="ADP-Glc_PPase"/>
</dbReference>
<dbReference type="PROSITE" id="PS00808">
    <property type="entry name" value="ADP_GLC_PYROPHOSPH_1"/>
    <property type="match status" value="1"/>
</dbReference>
<evidence type="ECO:0000313" key="13">
    <source>
        <dbReference type="Proteomes" id="UP000256970"/>
    </source>
</evidence>
<dbReference type="GO" id="GO:0008878">
    <property type="term" value="F:glucose-1-phosphate adenylyltransferase activity"/>
    <property type="evidence" value="ECO:0007669"/>
    <property type="project" value="UniProtKB-EC"/>
</dbReference>
<name>A0A383WH74_TETOB</name>
<dbReference type="PANTHER" id="PTHR43523">
    <property type="entry name" value="GLUCOSE-1-PHOSPHATE ADENYLYLTRANSFERASE-RELATED"/>
    <property type="match status" value="1"/>
</dbReference>
<dbReference type="SUPFAM" id="SSF51161">
    <property type="entry name" value="Trimeric LpxA-like enzymes"/>
    <property type="match status" value="1"/>
</dbReference>
<dbReference type="PROSITE" id="PS00809">
    <property type="entry name" value="ADP_GLC_PYROPHOSPH_2"/>
    <property type="match status" value="1"/>
</dbReference>
<evidence type="ECO:0000256" key="8">
    <source>
        <dbReference type="ARBA" id="ARBA00022840"/>
    </source>
</evidence>
<dbReference type="InterPro" id="IPR011004">
    <property type="entry name" value="Trimer_LpxA-like_sf"/>
</dbReference>
<dbReference type="SUPFAM" id="SSF53448">
    <property type="entry name" value="Nucleotide-diphospho-sugar transferases"/>
    <property type="match status" value="1"/>
</dbReference>
<dbReference type="CDD" id="cd04651">
    <property type="entry name" value="LbH_G1P_AT_C"/>
    <property type="match status" value="1"/>
</dbReference>
<dbReference type="InterPro" id="IPR005836">
    <property type="entry name" value="ADP_Glu_pyroP_CS"/>
</dbReference>
<dbReference type="InterPro" id="IPR029044">
    <property type="entry name" value="Nucleotide-diphossugar_trans"/>
</dbReference>
<dbReference type="EC" id="2.7.7.27" evidence="3 9"/>
<gene>
    <name evidence="11" type="ORF">BQ4739_LOCUS12001</name>
    <name evidence="12" type="ORF">BQ4739_LOCUS17008</name>
</gene>